<evidence type="ECO:0000313" key="3">
    <source>
        <dbReference type="Proteomes" id="UP000566985"/>
    </source>
</evidence>
<organism evidence="2 3">
    <name type="scientific">Pantoea brenneri</name>
    <dbReference type="NCBI Taxonomy" id="472694"/>
    <lineage>
        <taxon>Bacteria</taxon>
        <taxon>Pseudomonadati</taxon>
        <taxon>Pseudomonadota</taxon>
        <taxon>Gammaproteobacteria</taxon>
        <taxon>Enterobacterales</taxon>
        <taxon>Erwiniaceae</taxon>
        <taxon>Pantoea</taxon>
    </lineage>
</organism>
<evidence type="ECO:0008006" key="4">
    <source>
        <dbReference type="Google" id="ProtNLM"/>
    </source>
</evidence>
<protein>
    <recommendedName>
        <fullName evidence="4">Tape measure protein</fullName>
    </recommendedName>
</protein>
<feature type="region of interest" description="Disordered" evidence="1">
    <location>
        <begin position="309"/>
        <end position="376"/>
    </location>
</feature>
<feature type="compositionally biased region" description="Low complexity" evidence="1">
    <location>
        <begin position="341"/>
        <end position="351"/>
    </location>
</feature>
<feature type="compositionally biased region" description="Low complexity" evidence="1">
    <location>
        <begin position="53"/>
        <end position="63"/>
    </location>
</feature>
<dbReference type="AlphaFoldDB" id="A0A7Y6NH23"/>
<feature type="compositionally biased region" description="Low complexity" evidence="1">
    <location>
        <begin position="28"/>
        <end position="44"/>
    </location>
</feature>
<proteinExistence type="predicted"/>
<feature type="region of interest" description="Disordered" evidence="1">
    <location>
        <begin position="1"/>
        <end position="96"/>
    </location>
</feature>
<feature type="compositionally biased region" description="Low complexity" evidence="1">
    <location>
        <begin position="309"/>
        <end position="324"/>
    </location>
</feature>
<reference evidence="2 3" key="1">
    <citation type="submission" date="2020-05" db="EMBL/GenBank/DDBJ databases">
        <title>Whole Genome Sequences of Enterobacteriales Associated with the International Space Station.</title>
        <authorList>
            <person name="Bharadwaj A."/>
            <person name="Daudu R."/>
            <person name="Singh N."/>
            <person name="Wood J."/>
            <person name="Debieu M."/>
            <person name="Mason C."/>
            <person name="Wang C."/>
            <person name="Venkateswaran K."/>
        </authorList>
    </citation>
    <scope>NUCLEOTIDE SEQUENCE [LARGE SCALE GENOMIC DNA]</scope>
    <source>
        <strain evidence="2 3">IF5SW-B1</strain>
    </source>
</reference>
<evidence type="ECO:0000313" key="2">
    <source>
        <dbReference type="EMBL" id="NUY98397.1"/>
    </source>
</evidence>
<dbReference type="RefSeq" id="WP_069729508.1">
    <property type="nucleotide sequence ID" value="NZ_JABWPE010000025.1"/>
</dbReference>
<gene>
    <name evidence="2" type="ORF">HU668_18230</name>
</gene>
<accession>A0A7Y6NH23</accession>
<comment type="caution">
    <text evidence="2">The sequence shown here is derived from an EMBL/GenBank/DDBJ whole genome shotgun (WGS) entry which is preliminary data.</text>
</comment>
<name>A0A7Y6NH23_9GAMM</name>
<sequence length="376" mass="40268">MSGENEVNHLALSDEDFLNAPHEPAEPAPVAEPEAASEADPVVEGQGDPEPELPAGEELPAADVPEEVADAVPPEKTEPAEKAEKPADAPAEAGDKPADVNAEAELARIMAPFKANGRDIQVKNVDEAIRLMQMGANYNKKMEGLKPSMKILKMLDNNQLLDEQKLSFLIDISKKDPAAIQQLLRDSGIDPLSLDPDNAPKYAPGDHTVSDKEVELDSVLDEVHASATGQRTIQTVTAWDEHSKRILAENPQLISTINTMMANGIYDQIADEVERRKVLGDLKNLSALDAIKLVGDELQAKGLLQATATAPTAAAPSTPEPVATRVKAPAAETDTERAAKARAAGTTKSTTNVAKQEFNPLAMSDEEFEKMSSAHF</sequence>
<dbReference type="GeneID" id="57347078"/>
<dbReference type="Proteomes" id="UP000566985">
    <property type="component" value="Unassembled WGS sequence"/>
</dbReference>
<dbReference type="EMBL" id="JABWPM010000025">
    <property type="protein sequence ID" value="NUY98397.1"/>
    <property type="molecule type" value="Genomic_DNA"/>
</dbReference>
<feature type="compositionally biased region" description="Basic and acidic residues" evidence="1">
    <location>
        <begin position="73"/>
        <end position="96"/>
    </location>
</feature>
<evidence type="ECO:0000256" key="1">
    <source>
        <dbReference type="SAM" id="MobiDB-lite"/>
    </source>
</evidence>